<feature type="chain" id="PRO_5003226920" description="DUF1496 domain-containing protein" evidence="1">
    <location>
        <begin position="19"/>
        <end position="103"/>
    </location>
</feature>
<evidence type="ECO:0000313" key="3">
    <source>
        <dbReference type="Proteomes" id="UP000004371"/>
    </source>
</evidence>
<dbReference type="InterPro" id="IPR009971">
    <property type="entry name" value="DUF1496"/>
</dbReference>
<name>E8LQP8_9VIBR</name>
<protein>
    <recommendedName>
        <fullName evidence="4">DUF1496 domain-containing protein</fullName>
    </recommendedName>
</protein>
<dbReference type="eggNOG" id="ENOG5033A83">
    <property type="taxonomic scope" value="Bacteria"/>
</dbReference>
<proteinExistence type="predicted"/>
<evidence type="ECO:0008006" key="4">
    <source>
        <dbReference type="Google" id="ProtNLM"/>
    </source>
</evidence>
<organism evidence="2 3">
    <name type="scientific">Vibrio brasiliensis LMG 20546</name>
    <dbReference type="NCBI Taxonomy" id="945543"/>
    <lineage>
        <taxon>Bacteria</taxon>
        <taxon>Pseudomonadati</taxon>
        <taxon>Pseudomonadota</taxon>
        <taxon>Gammaproteobacteria</taxon>
        <taxon>Vibrionales</taxon>
        <taxon>Vibrionaceae</taxon>
        <taxon>Vibrio</taxon>
        <taxon>Vibrio oreintalis group</taxon>
    </lineage>
</organism>
<dbReference type="OrthoDB" id="6400575at2"/>
<comment type="caution">
    <text evidence="2">The sequence shown here is derived from an EMBL/GenBank/DDBJ whole genome shotgun (WGS) entry which is preliminary data.</text>
</comment>
<gene>
    <name evidence="2" type="ORF">VIBR0546_19172</name>
</gene>
<feature type="signal peptide" evidence="1">
    <location>
        <begin position="1"/>
        <end position="18"/>
    </location>
</feature>
<evidence type="ECO:0000313" key="2">
    <source>
        <dbReference type="EMBL" id="EGA66973.1"/>
    </source>
</evidence>
<dbReference type="AlphaFoldDB" id="E8LQP8"/>
<dbReference type="RefSeq" id="WP_006878150.1">
    <property type="nucleotide sequence ID" value="NZ_AEVS01000019.1"/>
</dbReference>
<accession>E8LQP8</accession>
<dbReference type="Pfam" id="PF07383">
    <property type="entry name" value="DUF1496"/>
    <property type="match status" value="1"/>
</dbReference>
<dbReference type="EMBL" id="AEVS01000019">
    <property type="protein sequence ID" value="EGA66973.1"/>
    <property type="molecule type" value="Genomic_DNA"/>
</dbReference>
<keyword evidence="1" id="KW-0732">Signal</keyword>
<reference evidence="2 3" key="1">
    <citation type="journal article" date="2012" name="Int. J. Syst. Evol. Microbiol.">
        <title>Vibrio caribbeanicus sp. nov., isolated from the marine sponge Scleritoderma cyanea.</title>
        <authorList>
            <person name="Hoffmann M."/>
            <person name="Monday S.R."/>
            <person name="Allard M.W."/>
            <person name="Strain E.A."/>
            <person name="Whittaker P."/>
            <person name="Naum M."/>
            <person name="McCarthy P.J."/>
            <person name="Lopez J.V."/>
            <person name="Fischer M."/>
            <person name="Brown E.W."/>
        </authorList>
    </citation>
    <scope>NUCLEOTIDE SEQUENCE [LARGE SCALE GENOMIC DNA]</scope>
    <source>
        <strain evidence="2 3">LMG 20546</strain>
    </source>
</reference>
<dbReference type="STRING" id="945543.VIBR0546_19172"/>
<evidence type="ECO:0000256" key="1">
    <source>
        <dbReference type="SAM" id="SignalP"/>
    </source>
</evidence>
<keyword evidence="3" id="KW-1185">Reference proteome</keyword>
<sequence length="103" mass="11238">MKSILPLLLTAVTLPAMANTISIPANPVVGINASEVAKRVCYYQDQAYSDGAIIQVGEHYMVCSSANSFETNGALKWNQLDEQAARQAEEKTKTKAVKRYSTN</sequence>
<dbReference type="Proteomes" id="UP000004371">
    <property type="component" value="Unassembled WGS sequence"/>
</dbReference>